<protein>
    <recommendedName>
        <fullName evidence="1">DUF559 domain-containing protein</fullName>
    </recommendedName>
</protein>
<dbReference type="Gene3D" id="3.40.960.10">
    <property type="entry name" value="VSR Endonuclease"/>
    <property type="match status" value="1"/>
</dbReference>
<dbReference type="InterPro" id="IPR007569">
    <property type="entry name" value="DUF559"/>
</dbReference>
<dbReference type="Proteomes" id="UP001501690">
    <property type="component" value="Unassembled WGS sequence"/>
</dbReference>
<accession>A0ABN2HKS1</accession>
<keyword evidence="3" id="KW-1185">Reference proteome</keyword>
<gene>
    <name evidence="2" type="ORF">GCM10009808_02100</name>
</gene>
<dbReference type="EMBL" id="BAAAPL010000001">
    <property type="protein sequence ID" value="GAA1688731.1"/>
    <property type="molecule type" value="Genomic_DNA"/>
</dbReference>
<evidence type="ECO:0000313" key="3">
    <source>
        <dbReference type="Proteomes" id="UP001501690"/>
    </source>
</evidence>
<evidence type="ECO:0000313" key="2">
    <source>
        <dbReference type="EMBL" id="GAA1688731.1"/>
    </source>
</evidence>
<organism evidence="2 3">
    <name type="scientific">Microbacterium sediminicola</name>
    <dbReference type="NCBI Taxonomy" id="415210"/>
    <lineage>
        <taxon>Bacteria</taxon>
        <taxon>Bacillati</taxon>
        <taxon>Actinomycetota</taxon>
        <taxon>Actinomycetes</taxon>
        <taxon>Micrococcales</taxon>
        <taxon>Microbacteriaceae</taxon>
        <taxon>Microbacterium</taxon>
    </lineage>
</organism>
<proteinExistence type="predicted"/>
<sequence>MASRYDPRSEGGPVHADFLTRAELIADGMSRHSVEEAVRSGELIRARRDRYVTPDAPEPIVQAVRVGGQLTCLSLLELHGVYVLKNTRLHVHMKANASRMRSPDSRWVRLADRSTRAPVLHWTPRALRVGQEMCAPLTVALAHSVLCQGPRAAVASIDSALHRGIVDGADIAEVFSLLPQKFAVLRPLIDSSAESGPETFMRLILRSLGCGFEAQVVIGGVGRVDFLVDGWLVVECDSRAHHSEWAAQVKDRERDLALAALGYARIRPTAAMITETPGRVAAAVVGMLKRRR</sequence>
<evidence type="ECO:0000259" key="1">
    <source>
        <dbReference type="Pfam" id="PF04480"/>
    </source>
</evidence>
<dbReference type="Pfam" id="PF04480">
    <property type="entry name" value="DUF559"/>
    <property type="match status" value="1"/>
</dbReference>
<feature type="domain" description="DUF559" evidence="1">
    <location>
        <begin position="209"/>
        <end position="287"/>
    </location>
</feature>
<reference evidence="2 3" key="1">
    <citation type="journal article" date="2019" name="Int. J. Syst. Evol. Microbiol.">
        <title>The Global Catalogue of Microorganisms (GCM) 10K type strain sequencing project: providing services to taxonomists for standard genome sequencing and annotation.</title>
        <authorList>
            <consortium name="The Broad Institute Genomics Platform"/>
            <consortium name="The Broad Institute Genome Sequencing Center for Infectious Disease"/>
            <person name="Wu L."/>
            <person name="Ma J."/>
        </authorList>
    </citation>
    <scope>NUCLEOTIDE SEQUENCE [LARGE SCALE GENOMIC DNA]</scope>
    <source>
        <strain evidence="2 3">JCM 15577</strain>
    </source>
</reference>
<name>A0ABN2HKS1_9MICO</name>
<comment type="caution">
    <text evidence="2">The sequence shown here is derived from an EMBL/GenBank/DDBJ whole genome shotgun (WGS) entry which is preliminary data.</text>
</comment>